<feature type="domain" description="SF4 helicase" evidence="14">
    <location>
        <begin position="188"/>
        <end position="393"/>
    </location>
</feature>
<evidence type="ECO:0000256" key="4">
    <source>
        <dbReference type="ARBA" id="ARBA00022737"/>
    </source>
</evidence>
<evidence type="ECO:0000256" key="2">
    <source>
        <dbReference type="ARBA" id="ARBA00022515"/>
    </source>
</evidence>
<evidence type="ECO:0000256" key="5">
    <source>
        <dbReference type="ARBA" id="ARBA00022741"/>
    </source>
</evidence>
<dbReference type="GO" id="GO:0016887">
    <property type="term" value="F:ATP hydrolysis activity"/>
    <property type="evidence" value="ECO:0007669"/>
    <property type="project" value="RHEA"/>
</dbReference>
<dbReference type="InterPro" id="IPR007693">
    <property type="entry name" value="DNA_helicase_DnaB-like_N"/>
</dbReference>
<dbReference type="CDD" id="cd00984">
    <property type="entry name" value="DnaB_C"/>
    <property type="match status" value="1"/>
</dbReference>
<dbReference type="EMBL" id="KX284721">
    <property type="protein sequence ID" value="AOM66795.1"/>
    <property type="molecule type" value="Genomic_DNA"/>
</dbReference>
<dbReference type="InterPro" id="IPR007692">
    <property type="entry name" value="DNA_helicase_DnaB"/>
</dbReference>
<dbReference type="Gene3D" id="1.10.860.10">
    <property type="entry name" value="DNAb Helicase, Chain A"/>
    <property type="match status" value="1"/>
</dbReference>
<geneLocation type="plastid" evidence="15"/>
<dbReference type="InterPro" id="IPR007694">
    <property type="entry name" value="DNA_helicase_DnaB-like_C"/>
</dbReference>
<dbReference type="PROSITE" id="PS50818">
    <property type="entry name" value="INTEIN_C_TER"/>
    <property type="match status" value="1"/>
</dbReference>
<evidence type="ECO:0000256" key="9">
    <source>
        <dbReference type="ARBA" id="ARBA00023125"/>
    </source>
</evidence>
<dbReference type="Gene3D" id="3.40.50.300">
    <property type="entry name" value="P-loop containing nucleotide triphosphate hydrolases"/>
    <property type="match status" value="2"/>
</dbReference>
<keyword evidence="15" id="KW-0934">Plastid</keyword>
<dbReference type="GeneID" id="29074059"/>
<keyword evidence="2 13" id="KW-0639">Primosome</keyword>
<dbReference type="Gene3D" id="2.170.16.10">
    <property type="entry name" value="Hedgehog/Intein (Hint) domain"/>
    <property type="match status" value="1"/>
</dbReference>
<dbReference type="AlphaFoldDB" id="A0A1C9CEI9"/>
<dbReference type="GO" id="GO:0005829">
    <property type="term" value="C:cytosol"/>
    <property type="evidence" value="ECO:0007669"/>
    <property type="project" value="TreeGrafter"/>
</dbReference>
<dbReference type="InterPro" id="IPR016136">
    <property type="entry name" value="DNA_helicase_N/primase_C"/>
</dbReference>
<evidence type="ECO:0000256" key="12">
    <source>
        <dbReference type="ARBA" id="ARBA00048954"/>
    </source>
</evidence>
<dbReference type="InterPro" id="IPR036844">
    <property type="entry name" value="Hint_dom_sf"/>
</dbReference>
<gene>
    <name evidence="15" type="primary">dnaB</name>
    <name evidence="15" type="ORF">Eryt_127</name>
</gene>
<dbReference type="GO" id="GO:0006269">
    <property type="term" value="P:DNA replication, synthesis of primer"/>
    <property type="evidence" value="ECO:0007669"/>
    <property type="project" value="UniProtKB-UniRule"/>
</dbReference>
<evidence type="ECO:0000256" key="11">
    <source>
        <dbReference type="ARBA" id="ARBA00044940"/>
    </source>
</evidence>
<dbReference type="InterPro" id="IPR003586">
    <property type="entry name" value="Hint_dom_C"/>
</dbReference>
<dbReference type="Pfam" id="PF14890">
    <property type="entry name" value="Intein_splicing"/>
    <property type="match status" value="1"/>
</dbReference>
<sequence length="602" mass="69348">MNNMDIQNKIEPQLNLPENILAEKIVLASIIQNSDLIYETFEVINYDIFSDHKHQEIYKSITETHQNNETVDFLSIANWLTRENKTEYIPKLKEIEKLGRTIVNNQVFEEYLYLLIDKFLRRSLITSTLSLLNIVADEMTSIGSVLNEFEKLFLELNGYNTILTSKMEITSLLPAVIKGIEEKFRNNDNNETNGLESGFADLDTLTDGFQKSDLIIIASRPGMGKTAFVLNIAKNITKKSDNSIVFFSLEMTAEQLSYRILASESKISLSKLKKGEINSREWQQIQVAVKTLANAKLYIDDTPKITISKLRSKIYQILQRNGRLNAVVIDYLQLIEDDQKNENRYQALSSITRSLKIIAREFNIPLLVLSQLSRNLESRTNKRPILADLRESGCLSSQSYVDFTKKYVKIKNINLKIQATAFALNSNSSIILSSIKKIYKKNNKIRYHLLTGSGYWLEASGNHRILTKKGWKALNTVHSNDSLALAKNYKQKNIQYWTTKSHFLQIQFEKIESIYIYKKDNLFDLEMNKIYNFIANNIVVHNSIEQDADLVCMLYREDYYNTEKANNRLAEVAILKHRNGPTGKVTLKFNNNFAEFTDNNTP</sequence>
<dbReference type="InterPro" id="IPR027417">
    <property type="entry name" value="P-loop_NTPase"/>
</dbReference>
<keyword evidence="8 13" id="KW-0067">ATP-binding</keyword>
<name>A0A1C9CEI9_9RHOD</name>
<dbReference type="GO" id="GO:0003677">
    <property type="term" value="F:DNA binding"/>
    <property type="evidence" value="ECO:0007669"/>
    <property type="project" value="UniProtKB-UniRule"/>
</dbReference>
<dbReference type="PROSITE" id="PS51199">
    <property type="entry name" value="SF4_HELICASE"/>
    <property type="match status" value="2"/>
</dbReference>
<comment type="similarity">
    <text evidence="1 13">Belongs to the helicase family. DnaB subfamily.</text>
</comment>
<dbReference type="InterPro" id="IPR030934">
    <property type="entry name" value="Intein_C"/>
</dbReference>
<dbReference type="NCBIfam" id="TIGR00665">
    <property type="entry name" value="DnaB"/>
    <property type="match status" value="1"/>
</dbReference>
<reference evidence="15" key="2">
    <citation type="submission" date="2017-07" db="EMBL/GenBank/DDBJ databases">
        <authorList>
            <person name="Sun Z.S."/>
            <person name="Albrecht U."/>
            <person name="Echele G."/>
            <person name="Lee C.C."/>
        </authorList>
    </citation>
    <scope>NUCLEOTIDE SEQUENCE</scope>
</reference>
<dbReference type="CDD" id="cd00081">
    <property type="entry name" value="Hint"/>
    <property type="match status" value="1"/>
</dbReference>
<keyword evidence="9 13" id="KW-0238">DNA-binding</keyword>
<keyword evidence="6 13" id="KW-0378">Hydrolase</keyword>
<dbReference type="GO" id="GO:0016539">
    <property type="term" value="P:intein-mediated protein splicing"/>
    <property type="evidence" value="ECO:0007669"/>
    <property type="project" value="InterPro"/>
</dbReference>
<comment type="function">
    <text evidence="11">The intein is an endonuclease.</text>
</comment>
<evidence type="ECO:0000256" key="13">
    <source>
        <dbReference type="RuleBase" id="RU362085"/>
    </source>
</evidence>
<evidence type="ECO:0000256" key="8">
    <source>
        <dbReference type="ARBA" id="ARBA00022840"/>
    </source>
</evidence>
<protein>
    <recommendedName>
        <fullName evidence="13">Replicative DNA helicase</fullName>
        <ecNumber evidence="13">5.6.2.3</ecNumber>
    </recommendedName>
</protein>
<comment type="function">
    <text evidence="13">The main replicative DNA helicase, it participates in initiation and elongation during chromosome replication. Travels ahead of the DNA replisome, separating dsDNA into templates for DNA synthesis. A processive ATP-dependent 5'-3' DNA helicase it has DNA-dependent ATPase activity.</text>
</comment>
<dbReference type="GO" id="GO:0005524">
    <property type="term" value="F:ATP binding"/>
    <property type="evidence" value="ECO:0007669"/>
    <property type="project" value="UniProtKB-UniRule"/>
</dbReference>
<evidence type="ECO:0000256" key="7">
    <source>
        <dbReference type="ARBA" id="ARBA00022806"/>
    </source>
</evidence>
<comment type="catalytic activity">
    <reaction evidence="12 13">
        <text>ATP + H2O = ADP + phosphate + H(+)</text>
        <dbReference type="Rhea" id="RHEA:13065"/>
        <dbReference type="ChEBI" id="CHEBI:15377"/>
        <dbReference type="ChEBI" id="CHEBI:15378"/>
        <dbReference type="ChEBI" id="CHEBI:30616"/>
        <dbReference type="ChEBI" id="CHEBI:43474"/>
        <dbReference type="ChEBI" id="CHEBI:456216"/>
        <dbReference type="EC" id="5.6.2.3"/>
    </reaction>
</comment>
<dbReference type="EC" id="5.6.2.3" evidence="13"/>
<evidence type="ECO:0000256" key="6">
    <source>
        <dbReference type="ARBA" id="ARBA00022801"/>
    </source>
</evidence>
<proteinExistence type="inferred from homology"/>
<dbReference type="RefSeq" id="YP_009297452.1">
    <property type="nucleotide sequence ID" value="NC_031176.2"/>
</dbReference>
<dbReference type="PANTHER" id="PTHR30153">
    <property type="entry name" value="REPLICATIVE DNA HELICASE DNAB"/>
    <property type="match status" value="1"/>
</dbReference>
<keyword evidence="5 13" id="KW-0547">Nucleotide-binding</keyword>
<accession>A0A1C9CEI9</accession>
<dbReference type="Pfam" id="PF00772">
    <property type="entry name" value="DnaB"/>
    <property type="match status" value="1"/>
</dbReference>
<evidence type="ECO:0000256" key="1">
    <source>
        <dbReference type="ARBA" id="ARBA00008428"/>
    </source>
</evidence>
<keyword evidence="4" id="KW-0677">Repeat</keyword>
<evidence type="ECO:0000259" key="14">
    <source>
        <dbReference type="PROSITE" id="PS51199"/>
    </source>
</evidence>
<feature type="domain" description="SF4 helicase" evidence="14">
    <location>
        <begin position="543"/>
        <end position="602"/>
    </location>
</feature>
<dbReference type="GO" id="GO:0043139">
    <property type="term" value="F:5'-3' DNA helicase activity"/>
    <property type="evidence" value="ECO:0007669"/>
    <property type="project" value="UniProtKB-EC"/>
</dbReference>
<dbReference type="Pfam" id="PF03796">
    <property type="entry name" value="DnaB_C"/>
    <property type="match status" value="1"/>
</dbReference>
<dbReference type="InterPro" id="IPR006141">
    <property type="entry name" value="Intein_N"/>
</dbReference>
<dbReference type="PANTHER" id="PTHR30153:SF2">
    <property type="entry name" value="REPLICATIVE DNA HELICASE"/>
    <property type="match status" value="1"/>
</dbReference>
<dbReference type="SUPFAM" id="SSF52540">
    <property type="entry name" value="P-loop containing nucleoside triphosphate hydrolases"/>
    <property type="match status" value="1"/>
</dbReference>
<evidence type="ECO:0000256" key="10">
    <source>
        <dbReference type="ARBA" id="ARBA00023235"/>
    </source>
</evidence>
<keyword evidence="10" id="KW-0413">Isomerase</keyword>
<organism evidence="15">
    <name type="scientific">Erythrotrichia carnea</name>
    <dbReference type="NCBI Taxonomy" id="35151"/>
    <lineage>
        <taxon>Eukaryota</taxon>
        <taxon>Rhodophyta</taxon>
        <taxon>Compsopogonophyceae</taxon>
        <taxon>Erythropeltidales</taxon>
        <taxon>Erythrotrichiaceae</taxon>
        <taxon>Erythrotrichia</taxon>
    </lineage>
</organism>
<dbReference type="SUPFAM" id="SSF51294">
    <property type="entry name" value="Hedgehog/intein (Hint) domain"/>
    <property type="match status" value="1"/>
</dbReference>
<evidence type="ECO:0000313" key="15">
    <source>
        <dbReference type="EMBL" id="AOM66795.1"/>
    </source>
</evidence>
<reference evidence="15" key="1">
    <citation type="journal article" date="2016" name="BMC Biol.">
        <title>Parallel evolution of highly conserved plastid genome architecture in red seaweeds and seed plants.</title>
        <authorList>
            <person name="Lee J."/>
            <person name="Cho C.H."/>
            <person name="Park S.I."/>
            <person name="Choi J.W."/>
            <person name="Song H.S."/>
            <person name="West J.A."/>
            <person name="Bhattacharya D."/>
            <person name="Yoon H.S."/>
        </authorList>
    </citation>
    <scope>NUCLEOTIDE SEQUENCE</scope>
</reference>
<dbReference type="PROSITE" id="PS50817">
    <property type="entry name" value="INTEIN_N_TER"/>
    <property type="match status" value="1"/>
</dbReference>
<dbReference type="SUPFAM" id="SSF48024">
    <property type="entry name" value="N-terminal domain of DnaB helicase"/>
    <property type="match status" value="1"/>
</dbReference>
<dbReference type="SMART" id="SM00305">
    <property type="entry name" value="HintC"/>
    <property type="match status" value="1"/>
</dbReference>
<keyword evidence="7 13" id="KW-0347">Helicase</keyword>
<dbReference type="InterPro" id="IPR036185">
    <property type="entry name" value="DNA_heli_DnaB-like_N_sf"/>
</dbReference>
<evidence type="ECO:0000256" key="3">
    <source>
        <dbReference type="ARBA" id="ARBA00022705"/>
    </source>
</evidence>
<keyword evidence="3 13" id="KW-0235">DNA replication</keyword>